<evidence type="ECO:0000313" key="2">
    <source>
        <dbReference type="Proteomes" id="UP000887574"/>
    </source>
</evidence>
<feature type="region of interest" description="Disordered" evidence="1">
    <location>
        <begin position="84"/>
        <end position="113"/>
    </location>
</feature>
<evidence type="ECO:0000313" key="3">
    <source>
        <dbReference type="WBParaSite" id="jg12047"/>
    </source>
</evidence>
<dbReference type="WBParaSite" id="jg12047">
    <property type="protein sequence ID" value="jg12047"/>
    <property type="gene ID" value="jg12047"/>
</dbReference>
<feature type="region of interest" description="Disordered" evidence="1">
    <location>
        <begin position="17"/>
        <end position="37"/>
    </location>
</feature>
<reference evidence="3" key="1">
    <citation type="submission" date="2022-11" db="UniProtKB">
        <authorList>
            <consortium name="WormBaseParasite"/>
        </authorList>
    </citation>
    <scope>IDENTIFICATION</scope>
</reference>
<proteinExistence type="predicted"/>
<keyword evidence="2" id="KW-1185">Reference proteome</keyword>
<feature type="compositionally biased region" description="Basic and acidic residues" evidence="1">
    <location>
        <begin position="134"/>
        <end position="147"/>
    </location>
</feature>
<dbReference type="Proteomes" id="UP000887574">
    <property type="component" value="Unplaced"/>
</dbReference>
<feature type="compositionally biased region" description="Basic and acidic residues" evidence="1">
    <location>
        <begin position="84"/>
        <end position="103"/>
    </location>
</feature>
<organism evidence="2 3">
    <name type="scientific">Ditylenchus dipsaci</name>
    <dbReference type="NCBI Taxonomy" id="166011"/>
    <lineage>
        <taxon>Eukaryota</taxon>
        <taxon>Metazoa</taxon>
        <taxon>Ecdysozoa</taxon>
        <taxon>Nematoda</taxon>
        <taxon>Chromadorea</taxon>
        <taxon>Rhabditida</taxon>
        <taxon>Tylenchina</taxon>
        <taxon>Tylenchomorpha</taxon>
        <taxon>Sphaerularioidea</taxon>
        <taxon>Anguinidae</taxon>
        <taxon>Anguininae</taxon>
        <taxon>Ditylenchus</taxon>
    </lineage>
</organism>
<evidence type="ECO:0000256" key="1">
    <source>
        <dbReference type="SAM" id="MobiDB-lite"/>
    </source>
</evidence>
<dbReference type="AlphaFoldDB" id="A0A915CS55"/>
<protein>
    <submittedName>
        <fullName evidence="3">Uncharacterized protein</fullName>
    </submittedName>
</protein>
<accession>A0A915CS55</accession>
<feature type="region of interest" description="Disordered" evidence="1">
    <location>
        <begin position="134"/>
        <end position="157"/>
    </location>
</feature>
<name>A0A915CS55_9BILA</name>
<sequence>MGVVVIVVRCRRATKKPSVKEPVSASKPSQTKAGSSKVCRNKRCKSNAICKRFSQRGGKGVRQRAFDPNCNYCVLYEFMNGKCEAHGSRSPSRESSETRDIPEPLHQPFLDEPPDQAIVQEVLGDPDTIHEHMEQINEQTRQVDHVPDPGLDLALGR</sequence>